<dbReference type="AlphaFoldDB" id="A0AAE4A1U5"/>
<reference evidence="2 3" key="1">
    <citation type="submission" date="2023-07" db="EMBL/GenBank/DDBJ databases">
        <title>Sequencing the genomes of 1000 actinobacteria strains.</title>
        <authorList>
            <person name="Klenk H.-P."/>
        </authorList>
    </citation>
    <scope>NUCLEOTIDE SEQUENCE [LARGE SCALE GENOMIC DNA]</scope>
    <source>
        <strain evidence="2 3">DSM 44711</strain>
    </source>
</reference>
<proteinExistence type="predicted"/>
<sequence length="42" mass="4580">MVTELNLPLNGTMTADSTHNPITDQGTHRPANRPALPWAALR</sequence>
<feature type="region of interest" description="Disordered" evidence="1">
    <location>
        <begin position="1"/>
        <end position="42"/>
    </location>
</feature>
<evidence type="ECO:0000256" key="1">
    <source>
        <dbReference type="SAM" id="MobiDB-lite"/>
    </source>
</evidence>
<gene>
    <name evidence="2" type="ORF">J2S44_007940</name>
</gene>
<name>A0AAE4A1U5_9ACTN</name>
<keyword evidence="3" id="KW-1185">Reference proteome</keyword>
<comment type="caution">
    <text evidence="2">The sequence shown here is derived from an EMBL/GenBank/DDBJ whole genome shotgun (WGS) entry which is preliminary data.</text>
</comment>
<organism evidence="2 3">
    <name type="scientific">Catenuloplanes niger</name>
    <dbReference type="NCBI Taxonomy" id="587534"/>
    <lineage>
        <taxon>Bacteria</taxon>
        <taxon>Bacillati</taxon>
        <taxon>Actinomycetota</taxon>
        <taxon>Actinomycetes</taxon>
        <taxon>Micromonosporales</taxon>
        <taxon>Micromonosporaceae</taxon>
        <taxon>Catenuloplanes</taxon>
    </lineage>
</organism>
<dbReference type="Proteomes" id="UP001183629">
    <property type="component" value="Unassembled WGS sequence"/>
</dbReference>
<dbReference type="RefSeq" id="WP_310428188.1">
    <property type="nucleotide sequence ID" value="NZ_JAVDYC010000001.1"/>
</dbReference>
<evidence type="ECO:0000313" key="3">
    <source>
        <dbReference type="Proteomes" id="UP001183629"/>
    </source>
</evidence>
<protein>
    <submittedName>
        <fullName evidence="2">Uncharacterized protein</fullName>
    </submittedName>
</protein>
<feature type="compositionally biased region" description="Polar residues" evidence="1">
    <location>
        <begin position="9"/>
        <end position="25"/>
    </location>
</feature>
<accession>A0AAE4A1U5</accession>
<evidence type="ECO:0000313" key="2">
    <source>
        <dbReference type="EMBL" id="MDR7327690.1"/>
    </source>
</evidence>
<dbReference type="EMBL" id="JAVDYC010000001">
    <property type="protein sequence ID" value="MDR7327690.1"/>
    <property type="molecule type" value="Genomic_DNA"/>
</dbReference>